<evidence type="ECO:0000313" key="5">
    <source>
        <dbReference type="EMBL" id="VAI25876.1"/>
    </source>
</evidence>
<dbReference type="Gene3D" id="3.30.40.10">
    <property type="entry name" value="Zinc/RING finger domain, C3HC4 (zinc finger)"/>
    <property type="match status" value="1"/>
</dbReference>
<evidence type="ECO:0000256" key="2">
    <source>
        <dbReference type="SAM" id="Coils"/>
    </source>
</evidence>
<organism evidence="5 6">
    <name type="scientific">Triticum turgidum subsp. durum</name>
    <name type="common">Durum wheat</name>
    <name type="synonym">Triticum durum</name>
    <dbReference type="NCBI Taxonomy" id="4567"/>
    <lineage>
        <taxon>Eukaryota</taxon>
        <taxon>Viridiplantae</taxon>
        <taxon>Streptophyta</taxon>
        <taxon>Embryophyta</taxon>
        <taxon>Tracheophyta</taxon>
        <taxon>Spermatophyta</taxon>
        <taxon>Magnoliopsida</taxon>
        <taxon>Liliopsida</taxon>
        <taxon>Poales</taxon>
        <taxon>Poaceae</taxon>
        <taxon>BOP clade</taxon>
        <taxon>Pooideae</taxon>
        <taxon>Triticodae</taxon>
        <taxon>Triticeae</taxon>
        <taxon>Triticinae</taxon>
        <taxon>Triticum</taxon>
    </lineage>
</organism>
<keyword evidence="1" id="KW-0863">Zinc-finger</keyword>
<dbReference type="Gramene" id="TRITD5Av1G255250.1">
    <property type="protein sequence ID" value="TRITD5Av1G255250.1"/>
    <property type="gene ID" value="TRITD5Av1G255250"/>
</dbReference>
<dbReference type="SUPFAM" id="SSF57850">
    <property type="entry name" value="RING/U-box"/>
    <property type="match status" value="1"/>
</dbReference>
<reference evidence="5 6" key="1">
    <citation type="submission" date="2017-09" db="EMBL/GenBank/DDBJ databases">
        <authorList>
            <consortium name="International Durum Wheat Genome Sequencing Consortium (IDWGSC)"/>
            <person name="Milanesi L."/>
        </authorList>
    </citation>
    <scope>NUCLEOTIDE SEQUENCE [LARGE SCALE GENOMIC DNA]</scope>
    <source>
        <strain evidence="6">cv. Svevo</strain>
    </source>
</reference>
<dbReference type="PANTHER" id="PTHR16047:SF14">
    <property type="entry name" value="RING-TYPE DOMAIN-CONTAINING PROTEIN"/>
    <property type="match status" value="1"/>
</dbReference>
<dbReference type="GO" id="GO:0005634">
    <property type="term" value="C:nucleus"/>
    <property type="evidence" value="ECO:0007669"/>
    <property type="project" value="InterPro"/>
</dbReference>
<keyword evidence="2" id="KW-0175">Coiled coil</keyword>
<dbReference type="PANTHER" id="PTHR16047">
    <property type="entry name" value="RFWD3 PROTEIN"/>
    <property type="match status" value="1"/>
</dbReference>
<dbReference type="InterPro" id="IPR037381">
    <property type="entry name" value="RFWD3"/>
</dbReference>
<feature type="coiled-coil region" evidence="2">
    <location>
        <begin position="150"/>
        <end position="185"/>
    </location>
</feature>
<protein>
    <recommendedName>
        <fullName evidence="4">RING-type domain-containing protein</fullName>
    </recommendedName>
</protein>
<keyword evidence="1" id="KW-0479">Metal-binding</keyword>
<dbReference type="EMBL" id="LT934119">
    <property type="protein sequence ID" value="VAI25876.1"/>
    <property type="molecule type" value="Genomic_DNA"/>
</dbReference>
<feature type="region of interest" description="Disordered" evidence="3">
    <location>
        <begin position="236"/>
        <end position="290"/>
    </location>
</feature>
<evidence type="ECO:0000313" key="6">
    <source>
        <dbReference type="Proteomes" id="UP000324705"/>
    </source>
</evidence>
<dbReference type="InterPro" id="IPR001841">
    <property type="entry name" value="Znf_RING"/>
</dbReference>
<sequence>MDPWASYGAHRICCIPCGHVYGRSCLERWLRRGGNTSAKCPQCSERFKHRHIINLYSSVHLWNDCCLKEIRAQSTSSSSSVHPRPHAISVRISQLEARMEEERRLREEAMRRQEERIAAQNQFFEERMAAQNQLFEERMEAQSQFFKEQRAAQRQDIEESRAAHNQLLEERMSQAIKESRAAQNQFFEERMAALSLAFKEMLAAQSQAIEERISQGIKERLEAERALYQEQFQSPYALHGRSPPSMPSLPPPRAPHTHTHLSARSNDPGGGTSAHGQGSSSTHHDGGTPRFSTRRVVLGYESCCAALLDDDPHEFFSNAINHTYTLPNLVNLRAPLNSWTRFAGMREPDATIHALR</sequence>
<accession>A0A9R0WWT3</accession>
<gene>
    <name evidence="5" type="ORF">TRITD_5Av1G255250</name>
</gene>
<evidence type="ECO:0000256" key="1">
    <source>
        <dbReference type="PROSITE-ProRule" id="PRU00175"/>
    </source>
</evidence>
<evidence type="ECO:0000259" key="4">
    <source>
        <dbReference type="PROSITE" id="PS50089"/>
    </source>
</evidence>
<dbReference type="GO" id="GO:0004842">
    <property type="term" value="F:ubiquitin-protein transferase activity"/>
    <property type="evidence" value="ECO:0007669"/>
    <property type="project" value="InterPro"/>
</dbReference>
<keyword evidence="1" id="KW-0862">Zinc</keyword>
<dbReference type="InterPro" id="IPR013083">
    <property type="entry name" value="Znf_RING/FYVE/PHD"/>
</dbReference>
<dbReference type="AlphaFoldDB" id="A0A9R0WWT3"/>
<name>A0A9R0WWT3_TRITD</name>
<dbReference type="Pfam" id="PF13639">
    <property type="entry name" value="zf-RING_2"/>
    <property type="match status" value="1"/>
</dbReference>
<keyword evidence="6" id="KW-1185">Reference proteome</keyword>
<feature type="domain" description="RING-type" evidence="4">
    <location>
        <begin position="16"/>
        <end position="44"/>
    </location>
</feature>
<proteinExistence type="predicted"/>
<dbReference type="Proteomes" id="UP000324705">
    <property type="component" value="Chromosome 5A"/>
</dbReference>
<dbReference type="PROSITE" id="PS50089">
    <property type="entry name" value="ZF_RING_2"/>
    <property type="match status" value="1"/>
</dbReference>
<dbReference type="GO" id="GO:0016567">
    <property type="term" value="P:protein ubiquitination"/>
    <property type="evidence" value="ECO:0007669"/>
    <property type="project" value="InterPro"/>
</dbReference>
<dbReference type="GO" id="GO:0008270">
    <property type="term" value="F:zinc ion binding"/>
    <property type="evidence" value="ECO:0007669"/>
    <property type="project" value="UniProtKB-KW"/>
</dbReference>
<dbReference type="GO" id="GO:0036297">
    <property type="term" value="P:interstrand cross-link repair"/>
    <property type="evidence" value="ECO:0007669"/>
    <property type="project" value="InterPro"/>
</dbReference>
<feature type="compositionally biased region" description="Pro residues" evidence="3">
    <location>
        <begin position="244"/>
        <end position="254"/>
    </location>
</feature>
<evidence type="ECO:0000256" key="3">
    <source>
        <dbReference type="SAM" id="MobiDB-lite"/>
    </source>
</evidence>